<feature type="transmembrane region" description="Helical" evidence="1">
    <location>
        <begin position="23"/>
        <end position="45"/>
    </location>
</feature>
<sequence length="163" mass="18644">MKADQAEVDRFNREGRLHPSQRWSIIDIAFWLVVFMFVIGVLALATLHYGATTITVAAVAIGVGMAACAWYCLYRLSIVWRGKVVLFSGYTHNAADHLPRPPPERYPIVVRSGHIRAGWNYWADFDSLRRPILRGLHKRVRPDQENTIVLIPNRKQIINVIRA</sequence>
<evidence type="ECO:0000313" key="3">
    <source>
        <dbReference type="Proteomes" id="UP001236014"/>
    </source>
</evidence>
<organism evidence="2 3">
    <name type="scientific">Amycolatopsis carbonis</name>
    <dbReference type="NCBI Taxonomy" id="715471"/>
    <lineage>
        <taxon>Bacteria</taxon>
        <taxon>Bacillati</taxon>
        <taxon>Actinomycetota</taxon>
        <taxon>Actinomycetes</taxon>
        <taxon>Pseudonocardiales</taxon>
        <taxon>Pseudonocardiaceae</taxon>
        <taxon>Amycolatopsis</taxon>
    </lineage>
</organism>
<reference evidence="2 3" key="1">
    <citation type="submission" date="2023-06" db="EMBL/GenBank/DDBJ databases">
        <authorList>
            <person name="Oyuntsetseg B."/>
            <person name="Kim S.B."/>
        </authorList>
    </citation>
    <scope>NUCLEOTIDE SEQUENCE [LARGE SCALE GENOMIC DNA]</scope>
    <source>
        <strain evidence="2 3">2-15</strain>
    </source>
</reference>
<dbReference type="AlphaFoldDB" id="A0A9Y2IQG3"/>
<evidence type="ECO:0000313" key="2">
    <source>
        <dbReference type="EMBL" id="WIX83415.1"/>
    </source>
</evidence>
<keyword evidence="1" id="KW-0812">Transmembrane</keyword>
<protein>
    <submittedName>
        <fullName evidence="2">Uncharacterized protein</fullName>
    </submittedName>
</protein>
<dbReference type="KEGG" id="acab:QRX50_22985"/>
<dbReference type="RefSeq" id="WP_285973965.1">
    <property type="nucleotide sequence ID" value="NZ_CP127294.1"/>
</dbReference>
<name>A0A9Y2IQG3_9PSEU</name>
<feature type="transmembrane region" description="Helical" evidence="1">
    <location>
        <begin position="51"/>
        <end position="73"/>
    </location>
</feature>
<keyword evidence="3" id="KW-1185">Reference proteome</keyword>
<keyword evidence="1" id="KW-1133">Transmembrane helix</keyword>
<dbReference type="EMBL" id="CP127294">
    <property type="protein sequence ID" value="WIX83415.1"/>
    <property type="molecule type" value="Genomic_DNA"/>
</dbReference>
<dbReference type="Proteomes" id="UP001236014">
    <property type="component" value="Chromosome"/>
</dbReference>
<evidence type="ECO:0000256" key="1">
    <source>
        <dbReference type="SAM" id="Phobius"/>
    </source>
</evidence>
<gene>
    <name evidence="2" type="ORF">QRX50_22985</name>
</gene>
<accession>A0A9Y2IQG3</accession>
<proteinExistence type="predicted"/>
<keyword evidence="1" id="KW-0472">Membrane</keyword>